<keyword evidence="10" id="KW-1185">Reference proteome</keyword>
<dbReference type="GO" id="GO:0004563">
    <property type="term" value="F:beta-N-acetylhexosaminidase activity"/>
    <property type="evidence" value="ECO:0007669"/>
    <property type="project" value="UniProtKB-EC"/>
</dbReference>
<dbReference type="PANTHER" id="PTHR30480">
    <property type="entry name" value="BETA-HEXOSAMINIDASE-RELATED"/>
    <property type="match status" value="1"/>
</dbReference>
<proteinExistence type="inferred from homology"/>
<feature type="region of interest" description="Disordered" evidence="6">
    <location>
        <begin position="26"/>
        <end position="72"/>
    </location>
</feature>
<evidence type="ECO:0000256" key="6">
    <source>
        <dbReference type="SAM" id="MobiDB-lite"/>
    </source>
</evidence>
<keyword evidence="4 9" id="KW-0378">Hydrolase</keyword>
<dbReference type="PROSITE" id="PS51257">
    <property type="entry name" value="PROKAR_LIPOPROTEIN"/>
    <property type="match status" value="1"/>
</dbReference>
<feature type="compositionally biased region" description="Low complexity" evidence="6">
    <location>
        <begin position="28"/>
        <end position="72"/>
    </location>
</feature>
<reference evidence="9 10" key="1">
    <citation type="submission" date="2024-10" db="EMBL/GenBank/DDBJ databases">
        <title>The Natural Products Discovery Center: Release of the First 8490 Sequenced Strains for Exploring Actinobacteria Biosynthetic Diversity.</title>
        <authorList>
            <person name="Kalkreuter E."/>
            <person name="Kautsar S.A."/>
            <person name="Yang D."/>
            <person name="Bader C.D."/>
            <person name="Teijaro C.N."/>
            <person name="Fluegel L."/>
            <person name="Davis C.M."/>
            <person name="Simpson J.R."/>
            <person name="Lauterbach L."/>
            <person name="Steele A.D."/>
            <person name="Gui C."/>
            <person name="Meng S."/>
            <person name="Li G."/>
            <person name="Viehrig K."/>
            <person name="Ye F."/>
            <person name="Su P."/>
            <person name="Kiefer A.F."/>
            <person name="Nichols A."/>
            <person name="Cepeda A.J."/>
            <person name="Yan W."/>
            <person name="Fan B."/>
            <person name="Jiang Y."/>
            <person name="Adhikari A."/>
            <person name="Zheng C.-J."/>
            <person name="Schuster L."/>
            <person name="Cowan T.M."/>
            <person name="Smanski M.J."/>
            <person name="Chevrette M.G."/>
            <person name="De Carvalho L.P.S."/>
            <person name="Shen B."/>
        </authorList>
    </citation>
    <scope>NUCLEOTIDE SEQUENCE [LARGE SCALE GENOMIC DNA]</scope>
    <source>
        <strain evidence="9 10">NPDC002173</strain>
    </source>
</reference>
<evidence type="ECO:0000313" key="9">
    <source>
        <dbReference type="EMBL" id="MFF3664398.1"/>
    </source>
</evidence>
<dbReference type="SUPFAM" id="SSF51445">
    <property type="entry name" value="(Trans)glycosidases"/>
    <property type="match status" value="1"/>
</dbReference>
<dbReference type="InterPro" id="IPR050226">
    <property type="entry name" value="NagZ_Beta-hexosaminidase"/>
</dbReference>
<gene>
    <name evidence="9" type="primary">nagZ</name>
    <name evidence="9" type="ORF">ACFYXI_02300</name>
</gene>
<feature type="domain" description="Glycoside hydrolase family 3 N-terminal" evidence="8">
    <location>
        <begin position="87"/>
        <end position="417"/>
    </location>
</feature>
<dbReference type="RefSeq" id="WP_387408501.1">
    <property type="nucleotide sequence ID" value="NZ_JBIASD010000001.1"/>
</dbReference>
<dbReference type="PANTHER" id="PTHR30480:SF13">
    <property type="entry name" value="BETA-HEXOSAMINIDASE"/>
    <property type="match status" value="1"/>
</dbReference>
<evidence type="ECO:0000256" key="5">
    <source>
        <dbReference type="ARBA" id="ARBA00023295"/>
    </source>
</evidence>
<dbReference type="InterPro" id="IPR017853">
    <property type="entry name" value="GH"/>
</dbReference>
<feature type="chain" id="PRO_5045694914" description="beta-N-acetylhexosaminidase" evidence="7">
    <location>
        <begin position="23"/>
        <end position="453"/>
    </location>
</feature>
<evidence type="ECO:0000256" key="7">
    <source>
        <dbReference type="SAM" id="SignalP"/>
    </source>
</evidence>
<dbReference type="NCBIfam" id="NF003740">
    <property type="entry name" value="PRK05337.1"/>
    <property type="match status" value="1"/>
</dbReference>
<comment type="caution">
    <text evidence="9">The sequence shown here is derived from an EMBL/GenBank/DDBJ whole genome shotgun (WGS) entry which is preliminary data.</text>
</comment>
<evidence type="ECO:0000313" key="10">
    <source>
        <dbReference type="Proteomes" id="UP001602013"/>
    </source>
</evidence>
<evidence type="ECO:0000259" key="8">
    <source>
        <dbReference type="Pfam" id="PF00933"/>
    </source>
</evidence>
<dbReference type="Gene3D" id="3.20.20.300">
    <property type="entry name" value="Glycoside hydrolase, family 3, N-terminal domain"/>
    <property type="match status" value="1"/>
</dbReference>
<evidence type="ECO:0000256" key="2">
    <source>
        <dbReference type="ARBA" id="ARBA00005336"/>
    </source>
</evidence>
<dbReference type="EC" id="3.2.1.52" evidence="3"/>
<dbReference type="InterPro" id="IPR036962">
    <property type="entry name" value="Glyco_hydro_3_N_sf"/>
</dbReference>
<dbReference type="EMBL" id="JBIASD010000001">
    <property type="protein sequence ID" value="MFF3664398.1"/>
    <property type="molecule type" value="Genomic_DNA"/>
</dbReference>
<comment type="similarity">
    <text evidence="2">Belongs to the glycosyl hydrolase 3 family.</text>
</comment>
<evidence type="ECO:0000256" key="3">
    <source>
        <dbReference type="ARBA" id="ARBA00012663"/>
    </source>
</evidence>
<protein>
    <recommendedName>
        <fullName evidence="3">beta-N-acetylhexosaminidase</fullName>
        <ecNumber evidence="3">3.2.1.52</ecNumber>
    </recommendedName>
</protein>
<comment type="catalytic activity">
    <reaction evidence="1">
        <text>Hydrolysis of terminal non-reducing N-acetyl-D-hexosamine residues in N-acetyl-beta-D-hexosaminides.</text>
        <dbReference type="EC" id="3.2.1.52"/>
    </reaction>
</comment>
<keyword evidence="5 9" id="KW-0326">Glycosidase</keyword>
<dbReference type="Proteomes" id="UP001602013">
    <property type="component" value="Unassembled WGS sequence"/>
</dbReference>
<evidence type="ECO:0000256" key="1">
    <source>
        <dbReference type="ARBA" id="ARBA00001231"/>
    </source>
</evidence>
<accession>A0ABW6SHM7</accession>
<evidence type="ECO:0000256" key="4">
    <source>
        <dbReference type="ARBA" id="ARBA00022801"/>
    </source>
</evidence>
<sequence length="453" mass="46158">MFRRLGLGLLVIAMAGCSAVEAEQTARPTPAAPLSSSSAAPGEAGATPSPEGKPSGEATGAGDAAAEDGGTGAATGDVAATLARMSVEEKVGQLFMPVVYGSRADAAHQENSARFGAGSPIQVIKKYRPGGVIMFPWAGNVSDAWQIAALTTGLRAASRVPLMIGVDQENGTVSPLSAVVTKLPGAMAIGATGDPANARAAARLTGTELRALGITMDFAPVADVNINPRNPVIGPRAYGSDPGKVATMVGAAVDGFHAAGIASTAKHFPGHGDTSTDSHTGLPVISHTKAQWRKLDAPPFREAIAHGVDAIMSAHVVMPKLDPSGDPATLSRTILTGLLRDELGFDGVISTDALNMAGVREKYGDAEVAVRAVLAGADVLLMPPDMPKAYGAVLAAVKSGRISAARLDASVTRILRLKAKRGMFGKVTTDPAAVRSAAHLSAARRLAREANLP</sequence>
<feature type="signal peptide" evidence="7">
    <location>
        <begin position="1"/>
        <end position="22"/>
    </location>
</feature>
<dbReference type="Pfam" id="PF00933">
    <property type="entry name" value="Glyco_hydro_3"/>
    <property type="match status" value="1"/>
</dbReference>
<organism evidence="9 10">
    <name type="scientific">Microtetraspora malaysiensis</name>
    <dbReference type="NCBI Taxonomy" id="161358"/>
    <lineage>
        <taxon>Bacteria</taxon>
        <taxon>Bacillati</taxon>
        <taxon>Actinomycetota</taxon>
        <taxon>Actinomycetes</taxon>
        <taxon>Streptosporangiales</taxon>
        <taxon>Streptosporangiaceae</taxon>
        <taxon>Microtetraspora</taxon>
    </lineage>
</organism>
<keyword evidence="7" id="KW-0732">Signal</keyword>
<dbReference type="InterPro" id="IPR001764">
    <property type="entry name" value="Glyco_hydro_3_N"/>
</dbReference>
<name>A0ABW6SHM7_9ACTN</name>